<sequence length="93" mass="10057">MERSAVDDDALLDAGTPFVERFTPAFIDSQRSVIRTLVERAVHRGELAELPDLDLLHALLGGTAPSWLHILRNDPHGLPEKLAGLVCAALGHA</sequence>
<dbReference type="AlphaFoldDB" id="A0A516R1N1"/>
<evidence type="ECO:0000313" key="2">
    <source>
        <dbReference type="Proteomes" id="UP000316806"/>
    </source>
</evidence>
<organism evidence="1 2">
    <name type="scientific">Streptomyces spectabilis</name>
    <dbReference type="NCBI Taxonomy" id="68270"/>
    <lineage>
        <taxon>Bacteria</taxon>
        <taxon>Bacillati</taxon>
        <taxon>Actinomycetota</taxon>
        <taxon>Actinomycetes</taxon>
        <taxon>Kitasatosporales</taxon>
        <taxon>Streptomycetaceae</taxon>
        <taxon>Streptomyces</taxon>
    </lineage>
</organism>
<dbReference type="InterPro" id="IPR036271">
    <property type="entry name" value="Tet_transcr_reg_TetR-rel_C_sf"/>
</dbReference>
<reference evidence="1 2" key="1">
    <citation type="journal article" date="2019" name="J. Ind. Microbiol. Biotechnol.">
        <title>The complete genomic sequence of Streptomyces spectabilis NRRL-2792 and identification of secondary metabolite biosynthetic gene clusters.</title>
        <authorList>
            <person name="Sinha A."/>
            <person name="Phillips-Salemka S."/>
            <person name="Niraula T.A."/>
            <person name="Short K.A."/>
            <person name="Niraula N.P."/>
        </authorList>
    </citation>
    <scope>NUCLEOTIDE SEQUENCE [LARGE SCALE GENOMIC DNA]</scope>
    <source>
        <strain evidence="1 2">NRRL 2792</strain>
    </source>
</reference>
<gene>
    <name evidence="1" type="ORF">FH965_02275</name>
</gene>
<protein>
    <recommendedName>
        <fullName evidence="3">Tetracyclin repressor-like C-terminal domain-containing protein</fullName>
    </recommendedName>
</protein>
<accession>A0A516R1N1</accession>
<dbReference type="Proteomes" id="UP000316806">
    <property type="component" value="Chromosome"/>
</dbReference>
<proteinExistence type="predicted"/>
<dbReference type="RefSeq" id="WP_144001108.1">
    <property type="nucleotide sequence ID" value="NZ_CP040916.1"/>
</dbReference>
<dbReference type="Gene3D" id="1.10.357.10">
    <property type="entry name" value="Tetracycline Repressor, domain 2"/>
    <property type="match status" value="1"/>
</dbReference>
<evidence type="ECO:0008006" key="3">
    <source>
        <dbReference type="Google" id="ProtNLM"/>
    </source>
</evidence>
<evidence type="ECO:0000313" key="1">
    <source>
        <dbReference type="EMBL" id="QDQ09530.1"/>
    </source>
</evidence>
<dbReference type="EMBL" id="CP040916">
    <property type="protein sequence ID" value="QDQ09530.1"/>
    <property type="molecule type" value="Genomic_DNA"/>
</dbReference>
<dbReference type="SUPFAM" id="SSF48498">
    <property type="entry name" value="Tetracyclin repressor-like, C-terminal domain"/>
    <property type="match status" value="1"/>
</dbReference>
<name>A0A516R1N1_STRST</name>